<evidence type="ECO:0000256" key="3">
    <source>
        <dbReference type="ARBA" id="ARBA00023004"/>
    </source>
</evidence>
<organism evidence="6 7">
    <name type="scientific">Colwellia asteriadis</name>
    <dbReference type="NCBI Taxonomy" id="517723"/>
    <lineage>
        <taxon>Bacteria</taxon>
        <taxon>Pseudomonadati</taxon>
        <taxon>Pseudomonadota</taxon>
        <taxon>Gammaproteobacteria</taxon>
        <taxon>Alteromonadales</taxon>
        <taxon>Colwelliaceae</taxon>
        <taxon>Colwellia</taxon>
    </lineage>
</organism>
<evidence type="ECO:0000256" key="4">
    <source>
        <dbReference type="ARBA" id="ARBA00025742"/>
    </source>
</evidence>
<feature type="domain" description="Calcineurin-like phosphoesterase" evidence="5">
    <location>
        <begin position="9"/>
        <end position="209"/>
    </location>
</feature>
<sequence>MLSSKSPLTIAQISDCHLFSSISGLHHGVNVYQNLLRVLTDIAQNSAVEAIFFTGDLTQDHSEASYQNFVKAIKSACIRVPVYYLAGNHDEVALLDKYLVEQQRVTDNINQKGNERVFKAAKTVTLRGWQVQLLHSKSETPAGWVNQTEFQRLATVNNANKKQLVMMHHHPIDVGYFIDKHGLLNQDEFWLEVRKIPNIAAIACGHVHRASKASAVKVFEQNESAQYVPSVDVYTCPATSIQFDPKSSTVKALAQGPGYRLFYLAENGTLNSDVVWLEQMT</sequence>
<accession>A0ABN1L2Q4</accession>
<evidence type="ECO:0000259" key="5">
    <source>
        <dbReference type="Pfam" id="PF00149"/>
    </source>
</evidence>
<dbReference type="SUPFAM" id="SSF56300">
    <property type="entry name" value="Metallo-dependent phosphatases"/>
    <property type="match status" value="1"/>
</dbReference>
<dbReference type="InterPro" id="IPR004843">
    <property type="entry name" value="Calcineurin-like_PHP"/>
</dbReference>
<keyword evidence="3" id="KW-0408">Iron</keyword>
<dbReference type="RefSeq" id="WP_343813735.1">
    <property type="nucleotide sequence ID" value="NZ_BAAAFA010000001.1"/>
</dbReference>
<dbReference type="InterPro" id="IPR029052">
    <property type="entry name" value="Metallo-depent_PP-like"/>
</dbReference>
<comment type="caution">
    <text evidence="6">The sequence shown here is derived from an EMBL/GenBank/DDBJ whole genome shotgun (WGS) entry which is preliminary data.</text>
</comment>
<gene>
    <name evidence="6" type="primary">cpdA</name>
    <name evidence="6" type="ORF">GCM10009111_01370</name>
</gene>
<dbReference type="Gene3D" id="3.60.21.10">
    <property type="match status" value="1"/>
</dbReference>
<keyword evidence="7" id="KW-1185">Reference proteome</keyword>
<evidence type="ECO:0000256" key="1">
    <source>
        <dbReference type="ARBA" id="ARBA00022723"/>
    </source>
</evidence>
<name>A0ABN1L2Q4_9GAMM</name>
<dbReference type="Proteomes" id="UP001500021">
    <property type="component" value="Unassembled WGS sequence"/>
</dbReference>
<dbReference type="EMBL" id="BAAAFA010000001">
    <property type="protein sequence ID" value="GAA0810444.1"/>
    <property type="molecule type" value="Genomic_DNA"/>
</dbReference>
<protein>
    <submittedName>
        <fullName evidence="6">3',5'-cyclic-AMP phosphodiesterase</fullName>
    </submittedName>
</protein>
<evidence type="ECO:0000256" key="2">
    <source>
        <dbReference type="ARBA" id="ARBA00022801"/>
    </source>
</evidence>
<comment type="similarity">
    <text evidence="4">Belongs to the cyclic nucleotide phosphodiesterase class-III family.</text>
</comment>
<keyword evidence="1" id="KW-0479">Metal-binding</keyword>
<dbReference type="InterPro" id="IPR050884">
    <property type="entry name" value="CNP_phosphodiesterase-III"/>
</dbReference>
<evidence type="ECO:0000313" key="6">
    <source>
        <dbReference type="EMBL" id="GAA0810444.1"/>
    </source>
</evidence>
<keyword evidence="2" id="KW-0378">Hydrolase</keyword>
<evidence type="ECO:0000313" key="7">
    <source>
        <dbReference type="Proteomes" id="UP001500021"/>
    </source>
</evidence>
<proteinExistence type="inferred from homology"/>
<dbReference type="PANTHER" id="PTHR42988:SF2">
    <property type="entry name" value="CYCLIC NUCLEOTIDE PHOSPHODIESTERASE CBUA0032-RELATED"/>
    <property type="match status" value="1"/>
</dbReference>
<reference evidence="6 7" key="1">
    <citation type="journal article" date="2019" name="Int. J. Syst. Evol. Microbiol.">
        <title>The Global Catalogue of Microorganisms (GCM) 10K type strain sequencing project: providing services to taxonomists for standard genome sequencing and annotation.</title>
        <authorList>
            <consortium name="The Broad Institute Genomics Platform"/>
            <consortium name="The Broad Institute Genome Sequencing Center for Infectious Disease"/>
            <person name="Wu L."/>
            <person name="Ma J."/>
        </authorList>
    </citation>
    <scope>NUCLEOTIDE SEQUENCE [LARGE SCALE GENOMIC DNA]</scope>
    <source>
        <strain evidence="6 7">JCM 15608</strain>
    </source>
</reference>
<dbReference type="Pfam" id="PF00149">
    <property type="entry name" value="Metallophos"/>
    <property type="match status" value="1"/>
</dbReference>
<dbReference type="PANTHER" id="PTHR42988">
    <property type="entry name" value="PHOSPHOHYDROLASE"/>
    <property type="match status" value="1"/>
</dbReference>